<dbReference type="FunFam" id="3.40.50.1000:FF:000025">
    <property type="entry name" value="HAD hydrolase, family IB"/>
    <property type="match status" value="1"/>
</dbReference>
<name>A0A6J6HG62_9ZZZZ</name>
<dbReference type="CDD" id="cd02612">
    <property type="entry name" value="HAD_PGPPase"/>
    <property type="match status" value="1"/>
</dbReference>
<evidence type="ECO:0000256" key="1">
    <source>
        <dbReference type="ARBA" id="ARBA00022723"/>
    </source>
</evidence>
<dbReference type="InterPro" id="IPR023214">
    <property type="entry name" value="HAD_sf"/>
</dbReference>
<dbReference type="EMBL" id="CAFBMO010000061">
    <property type="protein sequence ID" value="CAB4913393.1"/>
    <property type="molecule type" value="Genomic_DNA"/>
</dbReference>
<dbReference type="EMBL" id="CAEZVB010000002">
    <property type="protein sequence ID" value="CAB4612701.1"/>
    <property type="molecule type" value="Genomic_DNA"/>
</dbReference>
<organism evidence="5">
    <name type="scientific">freshwater metagenome</name>
    <dbReference type="NCBI Taxonomy" id="449393"/>
    <lineage>
        <taxon>unclassified sequences</taxon>
        <taxon>metagenomes</taxon>
        <taxon>ecological metagenomes</taxon>
    </lineage>
</organism>
<reference evidence="5" key="1">
    <citation type="submission" date="2020-05" db="EMBL/GenBank/DDBJ databases">
        <authorList>
            <person name="Chiriac C."/>
            <person name="Salcher M."/>
            <person name="Ghai R."/>
            <person name="Kavagutti S V."/>
        </authorList>
    </citation>
    <scope>NUCLEOTIDE SEQUENCE</scope>
</reference>
<keyword evidence="4" id="KW-0812">Transmembrane</keyword>
<feature type="transmembrane region" description="Helical" evidence="4">
    <location>
        <begin position="256"/>
        <end position="278"/>
    </location>
</feature>
<evidence type="ECO:0000256" key="3">
    <source>
        <dbReference type="ARBA" id="ARBA00022842"/>
    </source>
</evidence>
<dbReference type="InterPro" id="IPR050582">
    <property type="entry name" value="HAD-like_SerB"/>
</dbReference>
<dbReference type="AlphaFoldDB" id="A0A6J6HG62"/>
<dbReference type="Gene3D" id="3.40.50.1000">
    <property type="entry name" value="HAD superfamily/HAD-like"/>
    <property type="match status" value="1"/>
</dbReference>
<dbReference type="Pfam" id="PF12710">
    <property type="entry name" value="HAD"/>
    <property type="match status" value="1"/>
</dbReference>
<evidence type="ECO:0000256" key="2">
    <source>
        <dbReference type="ARBA" id="ARBA00022801"/>
    </source>
</evidence>
<dbReference type="SUPFAM" id="SSF56784">
    <property type="entry name" value="HAD-like"/>
    <property type="match status" value="1"/>
</dbReference>
<evidence type="ECO:0000256" key="4">
    <source>
        <dbReference type="SAM" id="Phobius"/>
    </source>
</evidence>
<proteinExistence type="predicted"/>
<protein>
    <submittedName>
        <fullName evidence="5">Unannotated protein</fullName>
    </submittedName>
</protein>
<dbReference type="PANTHER" id="PTHR43344">
    <property type="entry name" value="PHOSPHOSERINE PHOSPHATASE"/>
    <property type="match status" value="1"/>
</dbReference>
<evidence type="ECO:0000313" key="5">
    <source>
        <dbReference type="EMBL" id="CAB4612701.1"/>
    </source>
</evidence>
<sequence length="286" mass="30298">MADAVDRARIAGLASAAAAQLPSEYDVKCAAAFFDVDNTIMRGSSLFHVAIGMARRKFFTPREVAAFGMAQARFILRGTENADDMALATESALAFVKGRKVDEIVAFGQEIFDESMVDKLVPGTLALAQEHLDAGRQVWLVTATPIELAQVIARRLGLTGALGTVSEIEDGRYTGHLVGAPLHGQAKAEAVRALAEREGLDLAECWAYSDSTNDIPMLSAVGQPVCVNPDPKLRAFAEKQSWPIEDFRARAHLRKVASPAAIAAAGGLAAGLAVGLFAGRVRKPGA</sequence>
<dbReference type="NCBIfam" id="TIGR01490">
    <property type="entry name" value="HAD-SF-IB-hyp1"/>
    <property type="match status" value="1"/>
</dbReference>
<keyword evidence="3" id="KW-0460">Magnesium</keyword>
<accession>A0A6J6HG62</accession>
<gene>
    <name evidence="5" type="ORF">UFOPK1908_00163</name>
    <name evidence="6" type="ORF">UFOPK3576_01276</name>
</gene>
<dbReference type="NCBIfam" id="TIGR01488">
    <property type="entry name" value="HAD-SF-IB"/>
    <property type="match status" value="1"/>
</dbReference>
<keyword evidence="1" id="KW-0479">Metal-binding</keyword>
<evidence type="ECO:0000313" key="6">
    <source>
        <dbReference type="EMBL" id="CAB4913393.1"/>
    </source>
</evidence>
<dbReference type="InterPro" id="IPR036412">
    <property type="entry name" value="HAD-like_sf"/>
</dbReference>
<dbReference type="GO" id="GO:0016787">
    <property type="term" value="F:hydrolase activity"/>
    <property type="evidence" value="ECO:0007669"/>
    <property type="project" value="UniProtKB-KW"/>
</dbReference>
<keyword evidence="2" id="KW-0378">Hydrolase</keyword>
<dbReference type="GO" id="GO:0046872">
    <property type="term" value="F:metal ion binding"/>
    <property type="evidence" value="ECO:0007669"/>
    <property type="project" value="UniProtKB-KW"/>
</dbReference>
<dbReference type="Gene3D" id="1.20.1440.100">
    <property type="entry name" value="SG protein - dephosphorylation function"/>
    <property type="match status" value="1"/>
</dbReference>
<keyword evidence="4" id="KW-0472">Membrane</keyword>
<dbReference type="PANTHER" id="PTHR43344:SF15">
    <property type="entry name" value="PHOSPHOSERINE PHOSPHATASE SERB1"/>
    <property type="match status" value="1"/>
</dbReference>
<keyword evidence="4" id="KW-1133">Transmembrane helix</keyword>
<dbReference type="InterPro" id="IPR006385">
    <property type="entry name" value="HAD_hydro_SerB1"/>
</dbReference>